<dbReference type="EMBL" id="CP060714">
    <property type="protein sequence ID" value="QNN57708.1"/>
    <property type="molecule type" value="Genomic_DNA"/>
</dbReference>
<evidence type="ECO:0000256" key="1">
    <source>
        <dbReference type="SAM" id="SignalP"/>
    </source>
</evidence>
<dbReference type="Gene3D" id="2.60.40.1120">
    <property type="entry name" value="Carboxypeptidase-like, regulatory domain"/>
    <property type="match status" value="1"/>
</dbReference>
<feature type="chain" id="PRO_5028811103" description="Carboxypeptidase regulatory-like domain-containing protein" evidence="1">
    <location>
        <begin position="25"/>
        <end position="136"/>
    </location>
</feature>
<evidence type="ECO:0000313" key="3">
    <source>
        <dbReference type="Proteomes" id="UP000515811"/>
    </source>
</evidence>
<proteinExistence type="predicted"/>
<reference evidence="2 3" key="1">
    <citation type="submission" date="2020-08" db="EMBL/GenBank/DDBJ databases">
        <title>Genome sequence of Diaphorobacter ruginosibacter DSM 27467T.</title>
        <authorList>
            <person name="Hyun D.-W."/>
            <person name="Bae J.-W."/>
        </authorList>
    </citation>
    <scope>NUCLEOTIDE SEQUENCE [LARGE SCALE GENOMIC DNA]</scope>
    <source>
        <strain evidence="2 3">DSM 27467</strain>
    </source>
</reference>
<feature type="signal peptide" evidence="1">
    <location>
        <begin position="1"/>
        <end position="24"/>
    </location>
</feature>
<organism evidence="2 3">
    <name type="scientific">Diaphorobacter ruginosibacter</name>
    <dbReference type="NCBI Taxonomy" id="1715720"/>
    <lineage>
        <taxon>Bacteria</taxon>
        <taxon>Pseudomonadati</taxon>
        <taxon>Pseudomonadota</taxon>
        <taxon>Betaproteobacteria</taxon>
        <taxon>Burkholderiales</taxon>
        <taxon>Comamonadaceae</taxon>
        <taxon>Diaphorobacter</taxon>
    </lineage>
</organism>
<name>A0A7G9RQ33_9BURK</name>
<accession>A0A7G9RQ33</accession>
<protein>
    <recommendedName>
        <fullName evidence="4">Carboxypeptidase regulatory-like domain-containing protein</fullName>
    </recommendedName>
</protein>
<dbReference type="AlphaFoldDB" id="A0A7G9RQ33"/>
<evidence type="ECO:0008006" key="4">
    <source>
        <dbReference type="Google" id="ProtNLM"/>
    </source>
</evidence>
<dbReference type="RefSeq" id="WP_187597953.1">
    <property type="nucleotide sequence ID" value="NZ_CP060714.1"/>
</dbReference>
<keyword evidence="3" id="KW-1185">Reference proteome</keyword>
<sequence length="136" mass="13996">MLRTSSMLALGTALTLLGVGTVHAQDGSIPPMVKTQGGVQYACGGIGSDESTAMRAAMKDYPLSLLFSTRDGAYLASVDVEIAGSAGSAHFKAQGPICLIKLPAGPYAVKATVPGQDSQSRNVTVGGEGKMLDFRY</sequence>
<dbReference type="Proteomes" id="UP000515811">
    <property type="component" value="Chromosome"/>
</dbReference>
<keyword evidence="1" id="KW-0732">Signal</keyword>
<dbReference type="KEGG" id="drg:H9K76_02105"/>
<evidence type="ECO:0000313" key="2">
    <source>
        <dbReference type="EMBL" id="QNN57708.1"/>
    </source>
</evidence>
<gene>
    <name evidence="2" type="ORF">H9K76_02105</name>
</gene>